<feature type="domain" description="Type I restriction modification DNA specificity" evidence="4">
    <location>
        <begin position="8"/>
        <end position="50"/>
    </location>
</feature>
<dbReference type="InterPro" id="IPR000055">
    <property type="entry name" value="Restrct_endonuc_typeI_TRD"/>
</dbReference>
<evidence type="ECO:0000256" key="2">
    <source>
        <dbReference type="ARBA" id="ARBA00022747"/>
    </source>
</evidence>
<organism evidence="5">
    <name type="scientific">uncultured Desulfobacterium sp</name>
    <dbReference type="NCBI Taxonomy" id="201089"/>
    <lineage>
        <taxon>Bacteria</taxon>
        <taxon>Pseudomonadati</taxon>
        <taxon>Thermodesulfobacteriota</taxon>
        <taxon>Desulfobacteria</taxon>
        <taxon>Desulfobacterales</taxon>
        <taxon>Desulfobacteriaceae</taxon>
        <taxon>Desulfobacterium</taxon>
        <taxon>environmental samples</taxon>
    </lineage>
</organism>
<dbReference type="Pfam" id="PF01420">
    <property type="entry name" value="Methylase_S"/>
    <property type="match status" value="1"/>
</dbReference>
<dbReference type="EMBL" id="FR695866">
    <property type="protein sequence ID" value="CBX27349.1"/>
    <property type="molecule type" value="Genomic_DNA"/>
</dbReference>
<dbReference type="AlphaFoldDB" id="E1Y9V5"/>
<dbReference type="GO" id="GO:0003677">
    <property type="term" value="F:DNA binding"/>
    <property type="evidence" value="ECO:0007669"/>
    <property type="project" value="UniProtKB-KW"/>
</dbReference>
<dbReference type="Gene3D" id="3.90.220.20">
    <property type="entry name" value="DNA methylase specificity domains"/>
    <property type="match status" value="2"/>
</dbReference>
<evidence type="ECO:0000259" key="4">
    <source>
        <dbReference type="Pfam" id="PF01420"/>
    </source>
</evidence>
<reference evidence="5" key="1">
    <citation type="journal article" date="2011" name="Environ. Microbiol.">
        <title>Genomic insights into the metabolic potential of the polycyclic aromatic hydrocarbon degrading sulfate-reducing Deltaproteobacterium N47.</title>
        <authorList>
            <person name="Bergmann F."/>
            <person name="Selesi D."/>
            <person name="Weinmaier T."/>
            <person name="Tischler P."/>
            <person name="Rattei T."/>
            <person name="Meckenstock R.U."/>
        </authorList>
    </citation>
    <scope>NUCLEOTIDE SEQUENCE</scope>
</reference>
<name>E1Y9V5_9BACT</name>
<proteinExistence type="inferred from homology"/>
<evidence type="ECO:0000256" key="3">
    <source>
        <dbReference type="ARBA" id="ARBA00023125"/>
    </source>
</evidence>
<protein>
    <recommendedName>
        <fullName evidence="4">Type I restriction modification DNA specificity domain-containing protein</fullName>
    </recommendedName>
</protein>
<gene>
    <name evidence="5" type="ORF">N47_H21710</name>
</gene>
<dbReference type="GO" id="GO:0009307">
    <property type="term" value="P:DNA restriction-modification system"/>
    <property type="evidence" value="ECO:0007669"/>
    <property type="project" value="UniProtKB-KW"/>
</dbReference>
<keyword evidence="3" id="KW-0238">DNA-binding</keyword>
<sequence length="72" mass="8327">MDLTPLFTNFNKDQLSALTIPLPPMKEQKKIVEELVSLKKKSYEMETLQKSVIKDFESFQSALFSKAFRGEL</sequence>
<dbReference type="SUPFAM" id="SSF116734">
    <property type="entry name" value="DNA methylase specificity domain"/>
    <property type="match status" value="1"/>
</dbReference>
<evidence type="ECO:0000256" key="1">
    <source>
        <dbReference type="ARBA" id="ARBA00010923"/>
    </source>
</evidence>
<keyword evidence="2" id="KW-0680">Restriction system</keyword>
<accession>E1Y9V5</accession>
<evidence type="ECO:0000313" key="5">
    <source>
        <dbReference type="EMBL" id="CBX27349.1"/>
    </source>
</evidence>
<comment type="similarity">
    <text evidence="1">Belongs to the type-I restriction system S methylase family.</text>
</comment>
<dbReference type="InterPro" id="IPR044946">
    <property type="entry name" value="Restrct_endonuc_typeI_TRD_sf"/>
</dbReference>